<keyword evidence="1" id="KW-0472">Membrane</keyword>
<feature type="domain" description="FAS1" evidence="2">
    <location>
        <begin position="25"/>
        <end position="155"/>
    </location>
</feature>
<dbReference type="SMART" id="SM00554">
    <property type="entry name" value="FAS1"/>
    <property type="match status" value="5"/>
</dbReference>
<protein>
    <submittedName>
        <fullName evidence="3">FAS1 domain-containing protein</fullName>
    </submittedName>
</protein>
<dbReference type="GO" id="GO:0016236">
    <property type="term" value="P:macroautophagy"/>
    <property type="evidence" value="ECO:0007669"/>
    <property type="project" value="TreeGrafter"/>
</dbReference>
<feature type="transmembrane region" description="Helical" evidence="1">
    <location>
        <begin position="779"/>
        <end position="804"/>
    </location>
</feature>
<dbReference type="OMA" id="MYQNIDI"/>
<organism evidence="3 4">
    <name type="scientific">Rhizopus microsporus</name>
    <dbReference type="NCBI Taxonomy" id="58291"/>
    <lineage>
        <taxon>Eukaryota</taxon>
        <taxon>Fungi</taxon>
        <taxon>Fungi incertae sedis</taxon>
        <taxon>Mucoromycota</taxon>
        <taxon>Mucoromycotina</taxon>
        <taxon>Mucoromycetes</taxon>
        <taxon>Mucorales</taxon>
        <taxon>Mucorineae</taxon>
        <taxon>Rhizopodaceae</taxon>
        <taxon>Rhizopus</taxon>
    </lineage>
</organism>
<feature type="domain" description="FAS1" evidence="2">
    <location>
        <begin position="600"/>
        <end position="764"/>
    </location>
</feature>
<dbReference type="VEuPathDB" id="FungiDB:BCV72DRAFT_254853"/>
<dbReference type="GO" id="GO:0005615">
    <property type="term" value="C:extracellular space"/>
    <property type="evidence" value="ECO:0007669"/>
    <property type="project" value="TreeGrafter"/>
</dbReference>
<keyword evidence="1" id="KW-0812">Transmembrane</keyword>
<evidence type="ECO:0000256" key="1">
    <source>
        <dbReference type="SAM" id="Phobius"/>
    </source>
</evidence>
<dbReference type="AlphaFoldDB" id="A0A1X0SEJ2"/>
<dbReference type="Pfam" id="PF02469">
    <property type="entry name" value="Fasciclin"/>
    <property type="match status" value="5"/>
</dbReference>
<evidence type="ECO:0000313" key="4">
    <source>
        <dbReference type="Proteomes" id="UP000242381"/>
    </source>
</evidence>
<evidence type="ECO:0000313" key="3">
    <source>
        <dbReference type="EMBL" id="ORE22679.1"/>
    </source>
</evidence>
<dbReference type="InterPro" id="IPR036378">
    <property type="entry name" value="FAS1_dom_sf"/>
</dbReference>
<dbReference type="PROSITE" id="PS50213">
    <property type="entry name" value="FAS1"/>
    <property type="match status" value="5"/>
</dbReference>
<dbReference type="PANTHER" id="PTHR10900:SF77">
    <property type="entry name" value="FI19380P1"/>
    <property type="match status" value="1"/>
</dbReference>
<gene>
    <name evidence="3" type="ORF">BCV71DRAFT_224354</name>
</gene>
<dbReference type="EMBL" id="KV921264">
    <property type="protein sequence ID" value="ORE22679.1"/>
    <property type="molecule type" value="Genomic_DNA"/>
</dbReference>
<feature type="domain" description="FAS1" evidence="2">
    <location>
        <begin position="158"/>
        <end position="293"/>
    </location>
</feature>
<dbReference type="Proteomes" id="UP000242381">
    <property type="component" value="Unassembled WGS sequence"/>
</dbReference>
<feature type="domain" description="FAS1" evidence="2">
    <location>
        <begin position="301"/>
        <end position="447"/>
    </location>
</feature>
<dbReference type="PANTHER" id="PTHR10900">
    <property type="entry name" value="PERIOSTIN-RELATED"/>
    <property type="match status" value="1"/>
</dbReference>
<name>A0A1X0SEJ2_RHIZD</name>
<dbReference type="InterPro" id="IPR000782">
    <property type="entry name" value="FAS1_domain"/>
</dbReference>
<dbReference type="Gene3D" id="2.30.180.10">
    <property type="entry name" value="FAS1 domain"/>
    <property type="match status" value="5"/>
</dbReference>
<dbReference type="InterPro" id="IPR050904">
    <property type="entry name" value="Adhesion/Biosynth-related"/>
</dbReference>
<sequence length="819" mass="90828">MIKKILFILIYVYITLCAAGLFAEKKSIFDTIVKDERFSKLTGEIEKHNLTTVFKSIKAGTVFAPINEAFDHKEVTSPEQILYHVIPVAIKSGELWDGRLLKTEAYYKKITQLLEISKDDDTIVIGTGVQLNTAKVVQADMDAANGIIHAVDHILLLPDNLYETLSLEQSVENFYDLADRAHIDHDLRFGEGYTVFATKDSVFGDELNDIEKDYLYSRQGRHDLARLLYHQVSPKIFYSTDLKEGKSKIKTLEGSEDLDILVQKGTITVNGVKVVKQNLLAANGVIHILEKPILPKNKEFLKLDSRKILQALGSSRFINLLEDNDLGAYLDSDNPLTILAPPNKALDEGSVPSNKIKSWLQYHIIRGRFLPSDLADGQLLKTESHDGLGSSFHQRIRVTLSEEDPTLYGKDSFYVSKQSIQFDKANVLRDPIESGKNIVIYPIARSLFLPRDTLSRLPVNLELSTFVASIYASGADEVIGNSEGITLFAPNNEAFGRLGLVTKHLLQPDAKEKMQQVVKFHTVRDVLYENSTTKGEHQKETLASGDKLTLNKTDDGFFIRGSGAIDGSDRSVIGKVIKKDILTSNGVIHTVDRVQLPESLEISNRDLLSAEGTQNLLGLVEHSNLSRAILEGIAGDKPYTILAPTDRAFAKINLGHLKGDPEKLVKFAKLHIIPSQLPPVDAGEIKKRWWPWDDNNKNEKPSDIGYTGTDYPSLLSDDVVLTISKNVGGGYSIKVKGSSQDSAEIIDIGRSSAGGGVLEIDRVLVPPEEEQQQTHGLPWWAIALIVLGSLLGLALLALAGYYGWRWYQDRRSGQISLGQ</sequence>
<reference evidence="3 4" key="1">
    <citation type="journal article" date="2016" name="Proc. Natl. Acad. Sci. U.S.A.">
        <title>Lipid metabolic changes in an early divergent fungus govern the establishment of a mutualistic symbiosis with endobacteria.</title>
        <authorList>
            <person name="Lastovetsky O.A."/>
            <person name="Gaspar M.L."/>
            <person name="Mondo S.J."/>
            <person name="LaButti K.M."/>
            <person name="Sandor L."/>
            <person name="Grigoriev I.V."/>
            <person name="Henry S.A."/>
            <person name="Pawlowska T.E."/>
        </authorList>
    </citation>
    <scope>NUCLEOTIDE SEQUENCE [LARGE SCALE GENOMIC DNA]</scope>
    <source>
        <strain evidence="3 4">ATCC 11559</strain>
    </source>
</reference>
<proteinExistence type="predicted"/>
<feature type="domain" description="FAS1" evidence="2">
    <location>
        <begin position="450"/>
        <end position="595"/>
    </location>
</feature>
<dbReference type="SUPFAM" id="SSF82153">
    <property type="entry name" value="FAS1 domain"/>
    <property type="match status" value="5"/>
</dbReference>
<dbReference type="GO" id="GO:0000329">
    <property type="term" value="C:fungal-type vacuole membrane"/>
    <property type="evidence" value="ECO:0007669"/>
    <property type="project" value="TreeGrafter"/>
</dbReference>
<evidence type="ECO:0000259" key="2">
    <source>
        <dbReference type="PROSITE" id="PS50213"/>
    </source>
</evidence>
<accession>A0A1X0SEJ2</accession>
<keyword evidence="1" id="KW-1133">Transmembrane helix</keyword>